<organism evidence="5 6">
    <name type="scientific">Aeromicrobium flavum</name>
    <dbReference type="NCBI Taxonomy" id="416568"/>
    <lineage>
        <taxon>Bacteria</taxon>
        <taxon>Bacillati</taxon>
        <taxon>Actinomycetota</taxon>
        <taxon>Actinomycetes</taxon>
        <taxon>Propionibacteriales</taxon>
        <taxon>Nocardioidaceae</taxon>
        <taxon>Aeromicrobium</taxon>
    </lineage>
</organism>
<feature type="domain" description="Bacterial bifunctional deaminase-reductase C-terminal" evidence="4">
    <location>
        <begin position="55"/>
        <end position="250"/>
    </location>
</feature>
<dbReference type="Proteomes" id="UP000321769">
    <property type="component" value="Unassembled WGS sequence"/>
</dbReference>
<dbReference type="SUPFAM" id="SSF53597">
    <property type="entry name" value="Dihydrofolate reductase-like"/>
    <property type="match status" value="1"/>
</dbReference>
<keyword evidence="2" id="KW-0521">NADP</keyword>
<dbReference type="InterPro" id="IPR002734">
    <property type="entry name" value="RibDG_C"/>
</dbReference>
<proteinExistence type="predicted"/>
<accession>A0A512HQZ4</accession>
<dbReference type="GO" id="GO:0009231">
    <property type="term" value="P:riboflavin biosynthetic process"/>
    <property type="evidence" value="ECO:0007669"/>
    <property type="project" value="InterPro"/>
</dbReference>
<comment type="pathway">
    <text evidence="1">Cofactor biosynthesis; riboflavin biosynthesis.</text>
</comment>
<evidence type="ECO:0000313" key="5">
    <source>
        <dbReference type="EMBL" id="GEO87884.1"/>
    </source>
</evidence>
<name>A0A512HQZ4_9ACTN</name>
<dbReference type="PANTHER" id="PTHR38011">
    <property type="entry name" value="DIHYDROFOLATE REDUCTASE FAMILY PROTEIN (AFU_ORTHOLOGUE AFUA_8G06820)"/>
    <property type="match status" value="1"/>
</dbReference>
<evidence type="ECO:0000313" key="6">
    <source>
        <dbReference type="Proteomes" id="UP000321769"/>
    </source>
</evidence>
<gene>
    <name evidence="5" type="primary">ribD</name>
    <name evidence="5" type="ORF">AFL01nite_02110</name>
</gene>
<keyword evidence="3" id="KW-0560">Oxidoreductase</keyword>
<evidence type="ECO:0000256" key="2">
    <source>
        <dbReference type="ARBA" id="ARBA00022857"/>
    </source>
</evidence>
<dbReference type="GO" id="GO:0008703">
    <property type="term" value="F:5-amino-6-(5-phosphoribosylamino)uracil reductase activity"/>
    <property type="evidence" value="ECO:0007669"/>
    <property type="project" value="InterPro"/>
</dbReference>
<evidence type="ECO:0000256" key="3">
    <source>
        <dbReference type="ARBA" id="ARBA00023002"/>
    </source>
</evidence>
<comment type="caution">
    <text evidence="5">The sequence shown here is derived from an EMBL/GenBank/DDBJ whole genome shotgun (WGS) entry which is preliminary data.</text>
</comment>
<keyword evidence="6" id="KW-1185">Reference proteome</keyword>
<dbReference type="Pfam" id="PF01872">
    <property type="entry name" value="RibD_C"/>
    <property type="match status" value="1"/>
</dbReference>
<reference evidence="5 6" key="1">
    <citation type="submission" date="2019-07" db="EMBL/GenBank/DDBJ databases">
        <title>Whole genome shotgun sequence of Aeromicrobium flavum NBRC 107625.</title>
        <authorList>
            <person name="Hosoyama A."/>
            <person name="Uohara A."/>
            <person name="Ohji S."/>
            <person name="Ichikawa N."/>
        </authorList>
    </citation>
    <scope>NUCLEOTIDE SEQUENCE [LARGE SCALE GENOMIC DNA]</scope>
    <source>
        <strain evidence="5 6">NBRC 107625</strain>
    </source>
</reference>
<dbReference type="InterPro" id="IPR024072">
    <property type="entry name" value="DHFR-like_dom_sf"/>
</dbReference>
<dbReference type="PANTHER" id="PTHR38011:SF7">
    <property type="entry name" value="2,5-DIAMINO-6-RIBOSYLAMINO-4(3H)-PYRIMIDINONE 5'-PHOSPHATE REDUCTASE"/>
    <property type="match status" value="1"/>
</dbReference>
<dbReference type="EMBL" id="BJZQ01000001">
    <property type="protein sequence ID" value="GEO87884.1"/>
    <property type="molecule type" value="Genomic_DNA"/>
</dbReference>
<dbReference type="AlphaFoldDB" id="A0A512HQZ4"/>
<protein>
    <recommendedName>
        <fullName evidence="4">Bacterial bifunctional deaminase-reductase C-terminal domain-containing protein</fullName>
    </recommendedName>
</protein>
<evidence type="ECO:0000259" key="4">
    <source>
        <dbReference type="Pfam" id="PF01872"/>
    </source>
</evidence>
<dbReference type="Gene3D" id="3.40.430.10">
    <property type="entry name" value="Dihydrofolate Reductase, subunit A"/>
    <property type="match status" value="1"/>
</dbReference>
<dbReference type="InterPro" id="IPR050765">
    <property type="entry name" value="Riboflavin_Biosynth_HTPR"/>
</dbReference>
<sequence length="268" mass="28808">MSSEGREARSIGPEVASVERRSVIPAVCPSSPYRGLMPDLKQLADLYAYPDSHKPWLRTNFVASVDGAVQDPQGLSGSLGGEPDAKVFKVLRSLSDVVVVGAGTVRAEGYHPISADSVHEKLREGRSRVPQLAVVSRSLDLPEQLLAPGLMVIIPASSPVEKRQQLSQTVEVVVAGENEVDWPAVLDAFAARGLNRILCEGGPDLHGTLVDLDLVDEACLTISPHLLGGPAKRMTVGARAVELPMRLGHSFDDDGVLFTRWVRDRRAA</sequence>
<evidence type="ECO:0000256" key="1">
    <source>
        <dbReference type="ARBA" id="ARBA00005104"/>
    </source>
</evidence>